<feature type="region of interest" description="Disordered" evidence="1">
    <location>
        <begin position="1"/>
        <end position="29"/>
    </location>
</feature>
<sequence>MKNNDCPLFGRDVFYSKPKPKRKEQKPKPVKTKYVYLPMKQRQIKVALVGVELLEGEEWAIIPQAPDYIVSNYGRVYNMKAMRLIKHYIRAGRSTHYVRLRSTEGKRLTLSIHKLTYELFGSSYIAHLDDDERSIDVNIGYGAPYISDEAPY</sequence>
<dbReference type="AlphaFoldDB" id="A0A2T5EJ84"/>
<evidence type="ECO:0000313" key="3">
    <source>
        <dbReference type="EMBL" id="PTP20212.1"/>
    </source>
</evidence>
<dbReference type="Gene3D" id="3.90.75.20">
    <property type="match status" value="1"/>
</dbReference>
<dbReference type="GO" id="GO:0016788">
    <property type="term" value="F:hydrolase activity, acting on ester bonds"/>
    <property type="evidence" value="ECO:0007669"/>
    <property type="project" value="InterPro"/>
</dbReference>
<dbReference type="SUPFAM" id="SSF54060">
    <property type="entry name" value="His-Me finger endonucleases"/>
    <property type="match status" value="1"/>
</dbReference>
<dbReference type="InterPro" id="IPR010902">
    <property type="entry name" value="NUMOD4"/>
</dbReference>
<evidence type="ECO:0000313" key="4">
    <source>
        <dbReference type="Proteomes" id="UP000244197"/>
    </source>
</evidence>
<dbReference type="Pfam" id="PF07463">
    <property type="entry name" value="NUMOD4"/>
    <property type="match status" value="1"/>
</dbReference>
<gene>
    <name evidence="3" type="ORF">CWO07_24180</name>
</gene>
<dbReference type="RefSeq" id="WP_108188377.1">
    <property type="nucleotide sequence ID" value="NZ_PIFK01000086.1"/>
</dbReference>
<evidence type="ECO:0000259" key="2">
    <source>
        <dbReference type="Pfam" id="PF07463"/>
    </source>
</evidence>
<feature type="domain" description="NUMOD4" evidence="2">
    <location>
        <begin position="57"/>
        <end position="101"/>
    </location>
</feature>
<feature type="compositionally biased region" description="Basic residues" evidence="1">
    <location>
        <begin position="18"/>
        <end position="29"/>
    </location>
</feature>
<organism evidence="3 4">
    <name type="scientific">Vibrio splendidus</name>
    <dbReference type="NCBI Taxonomy" id="29497"/>
    <lineage>
        <taxon>Bacteria</taxon>
        <taxon>Pseudomonadati</taxon>
        <taxon>Pseudomonadota</taxon>
        <taxon>Gammaproteobacteria</taxon>
        <taxon>Vibrionales</taxon>
        <taxon>Vibrionaceae</taxon>
        <taxon>Vibrio</taxon>
    </lineage>
</organism>
<dbReference type="EMBL" id="PIFK01000086">
    <property type="protein sequence ID" value="PTP20212.1"/>
    <property type="molecule type" value="Genomic_DNA"/>
</dbReference>
<dbReference type="InterPro" id="IPR044925">
    <property type="entry name" value="His-Me_finger_sf"/>
</dbReference>
<accession>A0A2T5EJ84</accession>
<protein>
    <recommendedName>
        <fullName evidence="2">NUMOD4 domain-containing protein</fullName>
    </recommendedName>
</protein>
<proteinExistence type="predicted"/>
<name>A0A2T5EJ84_VIBSP</name>
<comment type="caution">
    <text evidence="3">The sequence shown here is derived from an EMBL/GenBank/DDBJ whole genome shotgun (WGS) entry which is preliminary data.</text>
</comment>
<reference evidence="3 4" key="1">
    <citation type="submission" date="2017-11" db="EMBL/GenBank/DDBJ databases">
        <title>Population delineation of vibrios coincides with oyster pathogenicity.</title>
        <authorList>
            <person name="Bruto M."/>
            <person name="Labreuche Y."/>
            <person name="James A."/>
            <person name="Piel D."/>
            <person name="Chenivesse S."/>
            <person name="Petton B."/>
            <person name="Polz M.F."/>
            <person name="Le Roux F."/>
        </authorList>
    </citation>
    <scope>NUCLEOTIDE SEQUENCE [LARGE SCALE GENOMIC DNA]</scope>
    <source>
        <strain evidence="3 4">FF_144</strain>
    </source>
</reference>
<evidence type="ECO:0000256" key="1">
    <source>
        <dbReference type="SAM" id="MobiDB-lite"/>
    </source>
</evidence>
<dbReference type="Proteomes" id="UP000244197">
    <property type="component" value="Unassembled WGS sequence"/>
</dbReference>